<dbReference type="AlphaFoldDB" id="A0A7S1BST4"/>
<organism evidence="3">
    <name type="scientific">Corethron hystrix</name>
    <dbReference type="NCBI Taxonomy" id="216773"/>
    <lineage>
        <taxon>Eukaryota</taxon>
        <taxon>Sar</taxon>
        <taxon>Stramenopiles</taxon>
        <taxon>Ochrophyta</taxon>
        <taxon>Bacillariophyta</taxon>
        <taxon>Coscinodiscophyceae</taxon>
        <taxon>Corethrophycidae</taxon>
        <taxon>Corethrales</taxon>
        <taxon>Corethraceae</taxon>
        <taxon>Corethron</taxon>
    </lineage>
</organism>
<evidence type="ECO:0000313" key="3">
    <source>
        <dbReference type="EMBL" id="CAD8896945.1"/>
    </source>
</evidence>
<dbReference type="EMBL" id="HBFR01033129">
    <property type="protein sequence ID" value="CAD8896945.1"/>
    <property type="molecule type" value="Transcribed_RNA"/>
</dbReference>
<protein>
    <recommendedName>
        <fullName evidence="4">J domain-containing protein</fullName>
    </recommendedName>
</protein>
<accession>A0A7S1BST4</accession>
<name>A0A7S1BST4_9STRA</name>
<keyword evidence="1" id="KW-0472">Membrane</keyword>
<reference evidence="3" key="1">
    <citation type="submission" date="2021-01" db="EMBL/GenBank/DDBJ databases">
        <authorList>
            <person name="Corre E."/>
            <person name="Pelletier E."/>
            <person name="Niang G."/>
            <person name="Scheremetjew M."/>
            <person name="Finn R."/>
            <person name="Kale V."/>
            <person name="Holt S."/>
            <person name="Cochrane G."/>
            <person name="Meng A."/>
            <person name="Brown T."/>
            <person name="Cohen L."/>
        </authorList>
    </citation>
    <scope>NUCLEOTIDE SEQUENCE</scope>
    <source>
        <strain evidence="3">308</strain>
    </source>
</reference>
<proteinExistence type="predicted"/>
<dbReference type="Pfam" id="PF11833">
    <property type="entry name" value="CPP1-like"/>
    <property type="match status" value="1"/>
</dbReference>
<evidence type="ECO:0000256" key="1">
    <source>
        <dbReference type="SAM" id="Phobius"/>
    </source>
</evidence>
<gene>
    <name evidence="3" type="ORF">CHYS00102_LOCUS24159</name>
</gene>
<evidence type="ECO:0008006" key="4">
    <source>
        <dbReference type="Google" id="ProtNLM"/>
    </source>
</evidence>
<feature type="transmembrane region" description="Helical" evidence="1">
    <location>
        <begin position="222"/>
        <end position="243"/>
    </location>
</feature>
<keyword evidence="2" id="KW-0732">Signal</keyword>
<feature type="signal peptide" evidence="2">
    <location>
        <begin position="1"/>
        <end position="29"/>
    </location>
</feature>
<sequence length="343" mass="36982">MAPSSPKPTSGVAAAAVLALAALATTSRALTAPQLRLSTVRGTYGRPATTTTMAAAVGRENDIETLLTIPIANLVVPNPLAGLPWNREKIHRRQQRRLREEGAALYRQLGVPEEATYEEVQAAYERLANKFESDKKKCIKLAITKDKIVELRLKQRVGGSLQVSGGARQVELRDETKTETALAQSKKFTPPAFLQGMGWENPDKEHAKKVATYIIPCMATEIILPEFASITIVIGTLFAFFALNSRGKASVDPNKLDMEMMMGSGRNDPNAPKVGKKSATVIALGGASFAFPPYLLMWAAGVNTDIAKFITGKLWYLGISLGALCFKTYSVGGKKSGGGRTGW</sequence>
<feature type="transmembrane region" description="Helical" evidence="1">
    <location>
        <begin position="281"/>
        <end position="300"/>
    </location>
</feature>
<keyword evidence="1" id="KW-0812">Transmembrane</keyword>
<dbReference type="InterPro" id="IPR021788">
    <property type="entry name" value="CPP1-like"/>
</dbReference>
<evidence type="ECO:0000256" key="2">
    <source>
        <dbReference type="SAM" id="SignalP"/>
    </source>
</evidence>
<dbReference type="Gene3D" id="1.10.287.110">
    <property type="entry name" value="DnaJ domain"/>
    <property type="match status" value="1"/>
</dbReference>
<feature type="chain" id="PRO_5030924864" description="J domain-containing protein" evidence="2">
    <location>
        <begin position="30"/>
        <end position="343"/>
    </location>
</feature>
<feature type="transmembrane region" description="Helical" evidence="1">
    <location>
        <begin position="306"/>
        <end position="326"/>
    </location>
</feature>
<dbReference type="InterPro" id="IPR036869">
    <property type="entry name" value="J_dom_sf"/>
</dbReference>
<keyword evidence="1" id="KW-1133">Transmembrane helix</keyword>